<sequence length="254" mass="28453">MLSSHKIIKQKHAFAEEQKSFIQTKITAPPVIIEPEEAEDETPLTAESKEAAIAKAQLAEAFEQKEALLTAAQQEAEDIKAAALEQGFNEGQTKGYQKGYAAGYDKGTQKAEEESIQMKETIQQMLAEAEAFVERYYIEQKGSLLDLAGHMAETITHATIDASSEQVMDLIKPVIHRLKRKSQLITLSIRPEQSELVKAKVKELEKEHPEIRFAVLTDNTLDKNGCTIESAHAIMDLQVRKQIDAMLEQMKDME</sequence>
<evidence type="ECO:0000313" key="9">
    <source>
        <dbReference type="EMBL" id="MFD1798904.1"/>
    </source>
</evidence>
<dbReference type="EMBL" id="JBHUFF010000008">
    <property type="protein sequence ID" value="MFD1798904.1"/>
    <property type="molecule type" value="Genomic_DNA"/>
</dbReference>
<keyword evidence="6" id="KW-1006">Bacterial flagellum protein export</keyword>
<keyword evidence="7" id="KW-0175">Coiled coil</keyword>
<keyword evidence="10" id="KW-1185">Reference proteome</keyword>
<gene>
    <name evidence="9" type="ORF">ACFSBK_03385</name>
</gene>
<dbReference type="RefSeq" id="WP_058919299.1">
    <property type="nucleotide sequence ID" value="NZ_JBHSQC010000015.1"/>
</dbReference>
<accession>A0ABW4NKG0</accession>
<feature type="domain" description="Flagellar assembly protein FliH/Type III secretion system HrpE" evidence="8">
    <location>
        <begin position="119"/>
        <end position="244"/>
    </location>
</feature>
<keyword evidence="5" id="KW-0653">Protein transport</keyword>
<evidence type="ECO:0000256" key="1">
    <source>
        <dbReference type="ARBA" id="ARBA00003041"/>
    </source>
</evidence>
<proteinExistence type="inferred from homology"/>
<reference evidence="10" key="1">
    <citation type="journal article" date="2019" name="Int. J. Syst. Evol. Microbiol.">
        <title>The Global Catalogue of Microorganisms (GCM) 10K type strain sequencing project: providing services to taxonomists for standard genome sequencing and annotation.</title>
        <authorList>
            <consortium name="The Broad Institute Genomics Platform"/>
            <consortium name="The Broad Institute Genome Sequencing Center for Infectious Disease"/>
            <person name="Wu L."/>
            <person name="Ma J."/>
        </authorList>
    </citation>
    <scope>NUCLEOTIDE SEQUENCE [LARGE SCALE GENOMIC DNA]</scope>
    <source>
        <strain evidence="10">KCTC 42143</strain>
    </source>
</reference>
<organism evidence="9 10">
    <name type="scientific">Carnobacterium antarcticum</name>
    <dbReference type="NCBI Taxonomy" id="2126436"/>
    <lineage>
        <taxon>Bacteria</taxon>
        <taxon>Bacillati</taxon>
        <taxon>Bacillota</taxon>
        <taxon>Bacilli</taxon>
        <taxon>Lactobacillales</taxon>
        <taxon>Carnobacteriaceae</taxon>
        <taxon>Carnobacterium</taxon>
    </lineage>
</organism>
<comment type="similarity">
    <text evidence="2">Belongs to the FliH family.</text>
</comment>
<evidence type="ECO:0000256" key="7">
    <source>
        <dbReference type="SAM" id="Coils"/>
    </source>
</evidence>
<dbReference type="Pfam" id="PF02108">
    <property type="entry name" value="FliH"/>
    <property type="match status" value="1"/>
</dbReference>
<dbReference type="InterPro" id="IPR051472">
    <property type="entry name" value="T3SS_Stator/FliH"/>
</dbReference>
<evidence type="ECO:0000256" key="6">
    <source>
        <dbReference type="ARBA" id="ARBA00023225"/>
    </source>
</evidence>
<evidence type="ECO:0000313" key="10">
    <source>
        <dbReference type="Proteomes" id="UP001597285"/>
    </source>
</evidence>
<comment type="caution">
    <text evidence="9">The sequence shown here is derived from an EMBL/GenBank/DDBJ whole genome shotgun (WGS) entry which is preliminary data.</text>
</comment>
<protein>
    <submittedName>
        <fullName evidence="9">FliH/SctL family protein</fullName>
    </submittedName>
</protein>
<evidence type="ECO:0000256" key="4">
    <source>
        <dbReference type="ARBA" id="ARBA00022795"/>
    </source>
</evidence>
<dbReference type="Proteomes" id="UP001597285">
    <property type="component" value="Unassembled WGS sequence"/>
</dbReference>
<dbReference type="PANTHER" id="PTHR34982:SF1">
    <property type="entry name" value="FLAGELLAR ASSEMBLY PROTEIN FLIH"/>
    <property type="match status" value="1"/>
</dbReference>
<evidence type="ECO:0000256" key="2">
    <source>
        <dbReference type="ARBA" id="ARBA00006602"/>
    </source>
</evidence>
<comment type="function">
    <text evidence="1">Needed for flagellar regrowth and assembly.</text>
</comment>
<name>A0ABW4NKG0_9LACT</name>
<evidence type="ECO:0000256" key="3">
    <source>
        <dbReference type="ARBA" id="ARBA00022448"/>
    </source>
</evidence>
<dbReference type="InterPro" id="IPR018035">
    <property type="entry name" value="Flagellar_FliH/T3SS_HrpE"/>
</dbReference>
<keyword evidence="4" id="KW-1005">Bacterial flagellum biogenesis</keyword>
<dbReference type="PANTHER" id="PTHR34982">
    <property type="entry name" value="YOP PROTEINS TRANSLOCATION PROTEIN L"/>
    <property type="match status" value="1"/>
</dbReference>
<feature type="coiled-coil region" evidence="7">
    <location>
        <begin position="55"/>
        <end position="82"/>
    </location>
</feature>
<keyword evidence="3" id="KW-0813">Transport</keyword>
<evidence type="ECO:0000259" key="8">
    <source>
        <dbReference type="Pfam" id="PF02108"/>
    </source>
</evidence>
<evidence type="ECO:0000256" key="5">
    <source>
        <dbReference type="ARBA" id="ARBA00022927"/>
    </source>
</evidence>